<dbReference type="Gene3D" id="3.40.50.150">
    <property type="entry name" value="Vaccinia Virus protein VP39"/>
    <property type="match status" value="1"/>
</dbReference>
<comment type="subcellular location">
    <subcellularLocation>
        <location evidence="2">Cytoplasm</location>
    </subcellularLocation>
</comment>
<name>A0ABN6E1K3_9BACT</name>
<protein>
    <recommendedName>
        <fullName evidence="4 9">Thiopurine S-methyltransferase</fullName>
        <ecNumber evidence="4 9">2.1.1.67</ecNumber>
    </recommendedName>
</protein>
<keyword evidence="8" id="KW-0949">S-adenosyl-L-methionine</keyword>
<evidence type="ECO:0000256" key="7">
    <source>
        <dbReference type="ARBA" id="ARBA00022679"/>
    </source>
</evidence>
<dbReference type="SUPFAM" id="SSF53335">
    <property type="entry name" value="S-adenosyl-L-methionine-dependent methyltransferases"/>
    <property type="match status" value="1"/>
</dbReference>
<dbReference type="EC" id="2.1.1.67" evidence="4 9"/>
<gene>
    <name evidence="10" type="primary">tpm</name>
    <name evidence="10" type="ORF">DESUT3_32810</name>
</gene>
<dbReference type="NCBIfam" id="NF009732">
    <property type="entry name" value="PRK13255.1"/>
    <property type="match status" value="1"/>
</dbReference>
<evidence type="ECO:0000256" key="8">
    <source>
        <dbReference type="ARBA" id="ARBA00022691"/>
    </source>
</evidence>
<dbReference type="InterPro" id="IPR025835">
    <property type="entry name" value="Thiopurine_S-MeTrfase"/>
</dbReference>
<sequence length="219" mass="24494">MDKQFWINRWEKNELGWHMTSEHPYLRRFFSRLQTGPGERVFVPLCGKSPDLLWLARQGAGVVGVELSRQGVEAFFAENRLAVTRQEVGAELSHYRSGEIEVFCGDLFAISRDHLGGARAAYDRGSLVALPPAMRGPYAARMAELLPSGSRVLLVSYDYDQQQAAGPPFAVPIAQIRELFHPAFAVELLAEEDALPTHQGLQQRGVTKLTEFACLLIRQ</sequence>
<evidence type="ECO:0000256" key="2">
    <source>
        <dbReference type="ARBA" id="ARBA00004496"/>
    </source>
</evidence>
<dbReference type="Proteomes" id="UP001319827">
    <property type="component" value="Chromosome"/>
</dbReference>
<evidence type="ECO:0000313" key="11">
    <source>
        <dbReference type="Proteomes" id="UP001319827"/>
    </source>
</evidence>
<keyword evidence="11" id="KW-1185">Reference proteome</keyword>
<dbReference type="PIRSF" id="PIRSF023956">
    <property type="entry name" value="Thiopurine_S-methyltransferase"/>
    <property type="match status" value="1"/>
</dbReference>
<dbReference type="NCBIfam" id="TIGR03840">
    <property type="entry name" value="TMPT_Se_Te"/>
    <property type="match status" value="1"/>
</dbReference>
<dbReference type="InterPro" id="IPR008854">
    <property type="entry name" value="TPMT"/>
</dbReference>
<dbReference type="EMBL" id="AP024355">
    <property type="protein sequence ID" value="BCR06212.1"/>
    <property type="molecule type" value="Genomic_DNA"/>
</dbReference>
<evidence type="ECO:0000256" key="3">
    <source>
        <dbReference type="ARBA" id="ARBA00008145"/>
    </source>
</evidence>
<reference evidence="10 11" key="1">
    <citation type="journal article" date="2016" name="C (Basel)">
        <title>Selective Growth of and Electricity Production by Marine Exoelectrogenic Bacteria in Self-Aggregated Hydrogel of Microbially Reduced Graphene Oxide.</title>
        <authorList>
            <person name="Yoshida N."/>
            <person name="Goto Y."/>
            <person name="Miyata Y."/>
        </authorList>
    </citation>
    <scope>NUCLEOTIDE SEQUENCE [LARGE SCALE GENOMIC DNA]</scope>
    <source>
        <strain evidence="10 11">NIT-T3</strain>
    </source>
</reference>
<dbReference type="PANTHER" id="PTHR10259:SF11">
    <property type="entry name" value="THIOPURINE S-METHYLTRANSFERASE"/>
    <property type="match status" value="1"/>
</dbReference>
<dbReference type="InterPro" id="IPR022474">
    <property type="entry name" value="Thiopur_S-MeTfrase_Se/Te_detox"/>
</dbReference>
<dbReference type="PANTHER" id="PTHR10259">
    <property type="entry name" value="THIOPURINE S-METHYLTRANSFERASE"/>
    <property type="match status" value="1"/>
</dbReference>
<reference evidence="10 11" key="2">
    <citation type="journal article" date="2021" name="Int. J. Syst. Evol. Microbiol.">
        <title>Isolation and Polyphasic Characterization of Desulfuromonas versatilis sp. Nov., an Electrogenic Bacteria Capable of Versatile Metabolism Isolated from a Graphene Oxide-Reducing Enrichment Culture.</title>
        <authorList>
            <person name="Xie L."/>
            <person name="Yoshida N."/>
            <person name="Ishii S."/>
            <person name="Meng L."/>
        </authorList>
    </citation>
    <scope>NUCLEOTIDE SEQUENCE [LARGE SCALE GENOMIC DNA]</scope>
    <source>
        <strain evidence="10 11">NIT-T3</strain>
    </source>
</reference>
<evidence type="ECO:0000256" key="5">
    <source>
        <dbReference type="ARBA" id="ARBA00022490"/>
    </source>
</evidence>
<comment type="similarity">
    <text evidence="3">Belongs to the class I-like SAM-binding methyltransferase superfamily. TPMT family.</text>
</comment>
<keyword evidence="7" id="KW-0808">Transferase</keyword>
<evidence type="ECO:0000256" key="1">
    <source>
        <dbReference type="ARBA" id="ARBA00000903"/>
    </source>
</evidence>
<comment type="catalytic activity">
    <reaction evidence="1">
        <text>S-adenosyl-L-methionine + a thiopurine = S-adenosyl-L-homocysteine + a thiopurine S-methylether.</text>
        <dbReference type="EC" id="2.1.1.67"/>
    </reaction>
</comment>
<dbReference type="Pfam" id="PF05724">
    <property type="entry name" value="TPMT"/>
    <property type="match status" value="1"/>
</dbReference>
<dbReference type="HAMAP" id="MF_00812">
    <property type="entry name" value="Thiopur_methtran"/>
    <property type="match status" value="1"/>
</dbReference>
<organism evidence="10 11">
    <name type="scientific">Desulfuromonas versatilis</name>
    <dbReference type="NCBI Taxonomy" id="2802975"/>
    <lineage>
        <taxon>Bacteria</taxon>
        <taxon>Pseudomonadati</taxon>
        <taxon>Thermodesulfobacteriota</taxon>
        <taxon>Desulfuromonadia</taxon>
        <taxon>Desulfuromonadales</taxon>
        <taxon>Desulfuromonadaceae</taxon>
        <taxon>Desulfuromonas</taxon>
    </lineage>
</organism>
<evidence type="ECO:0000256" key="6">
    <source>
        <dbReference type="ARBA" id="ARBA00022603"/>
    </source>
</evidence>
<keyword evidence="5" id="KW-0963">Cytoplasm</keyword>
<evidence type="ECO:0000256" key="4">
    <source>
        <dbReference type="ARBA" id="ARBA00011905"/>
    </source>
</evidence>
<evidence type="ECO:0000313" key="10">
    <source>
        <dbReference type="EMBL" id="BCR06212.1"/>
    </source>
</evidence>
<accession>A0ABN6E1K3</accession>
<evidence type="ECO:0000256" key="9">
    <source>
        <dbReference type="NCBIfam" id="TIGR03840"/>
    </source>
</evidence>
<dbReference type="PROSITE" id="PS51585">
    <property type="entry name" value="SAM_MT_TPMT"/>
    <property type="match status" value="1"/>
</dbReference>
<dbReference type="InterPro" id="IPR029063">
    <property type="entry name" value="SAM-dependent_MTases_sf"/>
</dbReference>
<proteinExistence type="inferred from homology"/>
<dbReference type="RefSeq" id="WP_221249585.1">
    <property type="nucleotide sequence ID" value="NZ_AP024355.1"/>
</dbReference>
<keyword evidence="6" id="KW-0489">Methyltransferase</keyword>